<keyword evidence="3" id="KW-1185">Reference proteome</keyword>
<evidence type="ECO:0000313" key="3">
    <source>
        <dbReference type="Proteomes" id="UP001595528"/>
    </source>
</evidence>
<reference evidence="3" key="1">
    <citation type="journal article" date="2019" name="Int. J. Syst. Evol. Microbiol.">
        <title>The Global Catalogue of Microorganisms (GCM) 10K type strain sequencing project: providing services to taxonomists for standard genome sequencing and annotation.</title>
        <authorList>
            <consortium name="The Broad Institute Genomics Platform"/>
            <consortium name="The Broad Institute Genome Sequencing Center for Infectious Disease"/>
            <person name="Wu L."/>
            <person name="Ma J."/>
        </authorList>
    </citation>
    <scope>NUCLEOTIDE SEQUENCE [LARGE SCALE GENOMIC DNA]</scope>
    <source>
        <strain evidence="3">KCTC 42964</strain>
    </source>
</reference>
<comment type="caution">
    <text evidence="2">The sequence shown here is derived from an EMBL/GenBank/DDBJ whole genome shotgun (WGS) entry which is preliminary data.</text>
</comment>
<dbReference type="Proteomes" id="UP001595528">
    <property type="component" value="Unassembled WGS sequence"/>
</dbReference>
<proteinExistence type="predicted"/>
<feature type="region of interest" description="Disordered" evidence="1">
    <location>
        <begin position="84"/>
        <end position="106"/>
    </location>
</feature>
<accession>A0ABV7L272</accession>
<organism evidence="2 3">
    <name type="scientific">Marinibaculum pumilum</name>
    <dbReference type="NCBI Taxonomy" id="1766165"/>
    <lineage>
        <taxon>Bacteria</taxon>
        <taxon>Pseudomonadati</taxon>
        <taxon>Pseudomonadota</taxon>
        <taxon>Alphaproteobacteria</taxon>
        <taxon>Rhodospirillales</taxon>
        <taxon>Rhodospirillaceae</taxon>
        <taxon>Marinibaculum</taxon>
    </lineage>
</organism>
<gene>
    <name evidence="2" type="ORF">ACFOGJ_14525</name>
</gene>
<dbReference type="RefSeq" id="WP_379901583.1">
    <property type="nucleotide sequence ID" value="NZ_JBHRTR010000028.1"/>
</dbReference>
<evidence type="ECO:0000313" key="2">
    <source>
        <dbReference type="EMBL" id="MFC3228456.1"/>
    </source>
</evidence>
<feature type="region of interest" description="Disordered" evidence="1">
    <location>
        <begin position="20"/>
        <end position="42"/>
    </location>
</feature>
<dbReference type="EMBL" id="JBHRTR010000028">
    <property type="protein sequence ID" value="MFC3228456.1"/>
    <property type="molecule type" value="Genomic_DNA"/>
</dbReference>
<name>A0ABV7L272_9PROT</name>
<evidence type="ECO:0000256" key="1">
    <source>
        <dbReference type="SAM" id="MobiDB-lite"/>
    </source>
</evidence>
<protein>
    <submittedName>
        <fullName evidence="2">Uncharacterized protein</fullName>
    </submittedName>
</protein>
<sequence length="106" mass="10844">MLAGLPGVALRIEGSGRQAAAHPSVYTGGVSDAPPLPATAGHDKEGKIAAIRPAMARRTPVLAAACTGTIRRNNIFLELNPHAAGAASRQGTTHPKRDSQMTIDAA</sequence>